<name>A0AAE1NP23_9EUCA</name>
<feature type="region of interest" description="Disordered" evidence="1">
    <location>
        <begin position="17"/>
        <end position="128"/>
    </location>
</feature>
<evidence type="ECO:0000313" key="2">
    <source>
        <dbReference type="EMBL" id="KAK4292692.1"/>
    </source>
</evidence>
<protein>
    <submittedName>
        <fullName evidence="2">Uncharacterized protein</fullName>
    </submittedName>
</protein>
<evidence type="ECO:0000313" key="3">
    <source>
        <dbReference type="Proteomes" id="UP001292094"/>
    </source>
</evidence>
<dbReference type="EMBL" id="JAWZYT010004759">
    <property type="protein sequence ID" value="KAK4292692.1"/>
    <property type="molecule type" value="Genomic_DNA"/>
</dbReference>
<reference evidence="2" key="1">
    <citation type="submission" date="2023-11" db="EMBL/GenBank/DDBJ databases">
        <title>Genome assemblies of two species of porcelain crab, Petrolisthes cinctipes and Petrolisthes manimaculis (Anomura: Porcellanidae).</title>
        <authorList>
            <person name="Angst P."/>
        </authorList>
    </citation>
    <scope>NUCLEOTIDE SEQUENCE</scope>
    <source>
        <strain evidence="2">PB745_02</strain>
        <tissue evidence="2">Gill</tissue>
    </source>
</reference>
<sequence>MGWSGWWRVRSTEEGELNRTITPTRPCLSSNDRTVFIGSSPPATTPPRPTLYYTDQPGKESPRLSNVQSTVAQDTLANQSTRKNTHKPSVNHQSQAHLAAMNPATNQSPSHPGHQRIRQLERGYQGGQ</sequence>
<proteinExistence type="predicted"/>
<organism evidence="2 3">
    <name type="scientific">Petrolisthes manimaculis</name>
    <dbReference type="NCBI Taxonomy" id="1843537"/>
    <lineage>
        <taxon>Eukaryota</taxon>
        <taxon>Metazoa</taxon>
        <taxon>Ecdysozoa</taxon>
        <taxon>Arthropoda</taxon>
        <taxon>Crustacea</taxon>
        <taxon>Multicrustacea</taxon>
        <taxon>Malacostraca</taxon>
        <taxon>Eumalacostraca</taxon>
        <taxon>Eucarida</taxon>
        <taxon>Decapoda</taxon>
        <taxon>Pleocyemata</taxon>
        <taxon>Anomura</taxon>
        <taxon>Galatheoidea</taxon>
        <taxon>Porcellanidae</taxon>
        <taxon>Petrolisthes</taxon>
    </lineage>
</organism>
<accession>A0AAE1NP23</accession>
<comment type="caution">
    <text evidence="2">The sequence shown here is derived from an EMBL/GenBank/DDBJ whole genome shotgun (WGS) entry which is preliminary data.</text>
</comment>
<feature type="compositionally biased region" description="Polar residues" evidence="1">
    <location>
        <begin position="19"/>
        <end position="33"/>
    </location>
</feature>
<dbReference type="Proteomes" id="UP001292094">
    <property type="component" value="Unassembled WGS sequence"/>
</dbReference>
<evidence type="ECO:0000256" key="1">
    <source>
        <dbReference type="SAM" id="MobiDB-lite"/>
    </source>
</evidence>
<gene>
    <name evidence="2" type="ORF">Pmani_034558</name>
</gene>
<dbReference type="AlphaFoldDB" id="A0AAE1NP23"/>
<keyword evidence="3" id="KW-1185">Reference proteome</keyword>
<feature type="compositionally biased region" description="Polar residues" evidence="1">
    <location>
        <begin position="63"/>
        <end position="96"/>
    </location>
</feature>